<dbReference type="InterPro" id="IPR006019">
    <property type="entry name" value="PID_Shc-like"/>
</dbReference>
<dbReference type="Proteomes" id="UP000005226">
    <property type="component" value="Chromosome 7"/>
</dbReference>
<name>H2STZ5_TAKRU</name>
<dbReference type="InterPro" id="IPR035676">
    <property type="entry name" value="SHC_SH2"/>
</dbReference>
<proteinExistence type="predicted"/>
<dbReference type="PANTHER" id="PTHR10337:SF2">
    <property type="entry name" value="SHC-TRANSFORMING PROTEIN 1"/>
    <property type="match status" value="1"/>
</dbReference>
<feature type="region of interest" description="Disordered" evidence="8">
    <location>
        <begin position="287"/>
        <end position="312"/>
    </location>
</feature>
<gene>
    <name evidence="11" type="primary">shc1</name>
</gene>
<keyword evidence="4" id="KW-0341">Growth regulation</keyword>
<keyword evidence="5 7" id="KW-0727">SH2 domain</keyword>
<dbReference type="GO" id="GO:0030971">
    <property type="term" value="F:receptor tyrosine kinase binding"/>
    <property type="evidence" value="ECO:0007669"/>
    <property type="project" value="TreeGrafter"/>
</dbReference>
<dbReference type="Pfam" id="PF00017">
    <property type="entry name" value="SH2"/>
    <property type="match status" value="1"/>
</dbReference>
<dbReference type="SMART" id="SM00462">
    <property type="entry name" value="PTB"/>
    <property type="match status" value="1"/>
</dbReference>
<feature type="domain" description="SH2" evidence="10">
    <location>
        <begin position="352"/>
        <end position="443"/>
    </location>
</feature>
<dbReference type="FunFam" id="3.30.505.10:FF:000005">
    <property type="entry name" value="SHC-transforming protein 1 isoform 3"/>
    <property type="match status" value="1"/>
</dbReference>
<dbReference type="GeneTree" id="ENSGT00950000182870"/>
<dbReference type="GO" id="GO:0005737">
    <property type="term" value="C:cytoplasm"/>
    <property type="evidence" value="ECO:0007669"/>
    <property type="project" value="UniProtKB-SubCell"/>
</dbReference>
<evidence type="ECO:0000256" key="2">
    <source>
        <dbReference type="ARBA" id="ARBA00020297"/>
    </source>
</evidence>
<feature type="domain" description="PID" evidence="9">
    <location>
        <begin position="48"/>
        <end position="226"/>
    </location>
</feature>
<dbReference type="PROSITE" id="PS50001">
    <property type="entry name" value="SH2"/>
    <property type="match status" value="1"/>
</dbReference>
<sequence length="447" mass="48889">MNRLGGASRRARVEGGQLGGDEWTRHGSFVNKPTRGWLHSDGVVSTSGVSYTVRYMGCVEVLQSMRALDFSTRTQVTREAIAVVCEAVPGAKGAQRRRKPSSRCLSSILGKSNLQFAGMTISLTVSTSSLNLLACDCKQIIANHHMQSISFASGGDPETAEYVAYVAKDPVNQRACHILECSEGLAQEVISTIGQAFELRFKQYLKNPPKLVTPHDRMAPFDGSAWEEEDEEPPPPPDVPYYNNFPGKQPPPGGLIDMRTRPGATLVRSMHISPTPIEETETIQSKEGGLFDDPSYVNVDKPRPRVASNGNMHRDAFDMKPFDDALGVSGHSGTSSASAAPPLVQQLQCEAWFHGGLSRKEAERLLTRDGDFLVRESGTTPGQYVLTGQQGGQPKHLLLVDPEGVVRTKDHRFESVSHLISYHMDNRLPIISAGSEVCLKQPVERRA</sequence>
<evidence type="ECO:0000313" key="12">
    <source>
        <dbReference type="Proteomes" id="UP000005226"/>
    </source>
</evidence>
<evidence type="ECO:0000256" key="4">
    <source>
        <dbReference type="ARBA" id="ARBA00022604"/>
    </source>
</evidence>
<dbReference type="InterPro" id="IPR006020">
    <property type="entry name" value="PTB/PI_dom"/>
</dbReference>
<evidence type="ECO:0000256" key="3">
    <source>
        <dbReference type="ARBA" id="ARBA00022490"/>
    </source>
</evidence>
<dbReference type="SUPFAM" id="SSF50729">
    <property type="entry name" value="PH domain-like"/>
    <property type="match status" value="1"/>
</dbReference>
<feature type="region of interest" description="Disordered" evidence="8">
    <location>
        <begin position="215"/>
        <end position="237"/>
    </location>
</feature>
<evidence type="ECO:0000256" key="1">
    <source>
        <dbReference type="ARBA" id="ARBA00004496"/>
    </source>
</evidence>
<dbReference type="InterPro" id="IPR011993">
    <property type="entry name" value="PH-like_dom_sf"/>
</dbReference>
<dbReference type="PANTHER" id="PTHR10337">
    <property type="entry name" value="SHC TRANSFORMING PROTEIN"/>
    <property type="match status" value="1"/>
</dbReference>
<dbReference type="PRINTS" id="PR00629">
    <property type="entry name" value="SHCPIDOMAIN"/>
</dbReference>
<dbReference type="CDD" id="cd01209">
    <property type="entry name" value="PTB_Shc"/>
    <property type="match status" value="1"/>
</dbReference>
<dbReference type="Ensembl" id="ENSTRUT00000015952.3">
    <property type="protein sequence ID" value="ENSTRUP00000015882.2"/>
    <property type="gene ID" value="ENSTRUG00000006487.3"/>
</dbReference>
<reference evidence="11" key="3">
    <citation type="submission" date="2025-09" db="UniProtKB">
        <authorList>
            <consortium name="Ensembl"/>
        </authorList>
    </citation>
    <scope>IDENTIFICATION</scope>
</reference>
<dbReference type="HOGENOM" id="CLU_029532_2_0_1"/>
<evidence type="ECO:0000256" key="5">
    <source>
        <dbReference type="ARBA" id="ARBA00022999"/>
    </source>
</evidence>
<dbReference type="GO" id="GO:0007169">
    <property type="term" value="P:cell surface receptor protein tyrosine kinase signaling pathway"/>
    <property type="evidence" value="ECO:0007669"/>
    <property type="project" value="TreeGrafter"/>
</dbReference>
<dbReference type="PRINTS" id="PR00401">
    <property type="entry name" value="SH2DOMAIN"/>
</dbReference>
<dbReference type="InterPro" id="IPR000980">
    <property type="entry name" value="SH2"/>
</dbReference>
<organism evidence="11 12">
    <name type="scientific">Takifugu rubripes</name>
    <name type="common">Japanese pufferfish</name>
    <name type="synonym">Fugu rubripes</name>
    <dbReference type="NCBI Taxonomy" id="31033"/>
    <lineage>
        <taxon>Eukaryota</taxon>
        <taxon>Metazoa</taxon>
        <taxon>Chordata</taxon>
        <taxon>Craniata</taxon>
        <taxon>Vertebrata</taxon>
        <taxon>Euteleostomi</taxon>
        <taxon>Actinopterygii</taxon>
        <taxon>Neopterygii</taxon>
        <taxon>Teleostei</taxon>
        <taxon>Neoteleostei</taxon>
        <taxon>Acanthomorphata</taxon>
        <taxon>Eupercaria</taxon>
        <taxon>Tetraodontiformes</taxon>
        <taxon>Tetradontoidea</taxon>
        <taxon>Tetraodontidae</taxon>
        <taxon>Takifugu</taxon>
    </lineage>
</organism>
<keyword evidence="3" id="KW-0963">Cytoplasm</keyword>
<evidence type="ECO:0000313" key="11">
    <source>
        <dbReference type="Ensembl" id="ENSTRUP00000015882.2"/>
    </source>
</evidence>
<dbReference type="Pfam" id="PF00640">
    <property type="entry name" value="PID"/>
    <property type="match status" value="1"/>
</dbReference>
<dbReference type="FunFam" id="2.30.29.30:FF:000036">
    <property type="entry name" value="SHC-transforming protein 1 isoform 3"/>
    <property type="match status" value="1"/>
</dbReference>
<dbReference type="AlphaFoldDB" id="H2STZ5"/>
<evidence type="ECO:0000256" key="6">
    <source>
        <dbReference type="ARBA" id="ARBA00031530"/>
    </source>
</evidence>
<evidence type="ECO:0000256" key="8">
    <source>
        <dbReference type="SAM" id="MobiDB-lite"/>
    </source>
</evidence>
<evidence type="ECO:0000259" key="10">
    <source>
        <dbReference type="PROSITE" id="PS50001"/>
    </source>
</evidence>
<protein>
    <recommendedName>
        <fullName evidence="2">SHC-transforming protein 1</fullName>
    </recommendedName>
    <alternativeName>
        <fullName evidence="6">Src homology 2 domain-containing-transforming protein C1</fullName>
    </alternativeName>
</protein>
<dbReference type="InterPro" id="IPR051235">
    <property type="entry name" value="CEP152/SHC-Transforming"/>
</dbReference>
<dbReference type="SUPFAM" id="SSF55550">
    <property type="entry name" value="SH2 domain"/>
    <property type="match status" value="1"/>
</dbReference>
<dbReference type="SMART" id="SM00252">
    <property type="entry name" value="SH2"/>
    <property type="match status" value="1"/>
</dbReference>
<reference evidence="11" key="2">
    <citation type="submission" date="2025-08" db="UniProtKB">
        <authorList>
            <consortium name="Ensembl"/>
        </authorList>
    </citation>
    <scope>IDENTIFICATION</scope>
</reference>
<evidence type="ECO:0000259" key="9">
    <source>
        <dbReference type="PROSITE" id="PS01179"/>
    </source>
</evidence>
<dbReference type="Gene3D" id="2.30.29.30">
    <property type="entry name" value="Pleckstrin-homology domain (PH domain)/Phosphotyrosine-binding domain (PTB)"/>
    <property type="match status" value="1"/>
</dbReference>
<dbReference type="GO" id="GO:0005886">
    <property type="term" value="C:plasma membrane"/>
    <property type="evidence" value="ECO:0007669"/>
    <property type="project" value="TreeGrafter"/>
</dbReference>
<accession>H2STZ5</accession>
<keyword evidence="12" id="KW-1185">Reference proteome</keyword>
<comment type="subcellular location">
    <subcellularLocation>
        <location evidence="1">Cytoplasm</location>
    </subcellularLocation>
</comment>
<evidence type="ECO:0000256" key="7">
    <source>
        <dbReference type="PROSITE-ProRule" id="PRU00191"/>
    </source>
</evidence>
<dbReference type="CDD" id="cd09925">
    <property type="entry name" value="SH2_SHC"/>
    <property type="match status" value="1"/>
</dbReference>
<reference evidence="11 12" key="1">
    <citation type="journal article" date="2011" name="Genome Biol. Evol.">
        <title>Integration of the genetic map and genome assembly of fugu facilitates insights into distinct features of genome evolution in teleosts and mammals.</title>
        <authorList>
            <person name="Kai W."/>
            <person name="Kikuchi K."/>
            <person name="Tohari S."/>
            <person name="Chew A.K."/>
            <person name="Tay A."/>
            <person name="Fujiwara A."/>
            <person name="Hosoya S."/>
            <person name="Suetake H."/>
            <person name="Naruse K."/>
            <person name="Brenner S."/>
            <person name="Suzuki Y."/>
            <person name="Venkatesh B."/>
        </authorList>
    </citation>
    <scope>NUCLEOTIDE SEQUENCE [LARGE SCALE GENOMIC DNA]</scope>
</reference>
<dbReference type="PROSITE" id="PS01179">
    <property type="entry name" value="PID"/>
    <property type="match status" value="1"/>
</dbReference>
<dbReference type="InterPro" id="IPR036860">
    <property type="entry name" value="SH2_dom_sf"/>
</dbReference>
<dbReference type="GO" id="GO:0035556">
    <property type="term" value="P:intracellular signal transduction"/>
    <property type="evidence" value="ECO:0007669"/>
    <property type="project" value="InterPro"/>
</dbReference>
<dbReference type="Gene3D" id="3.30.505.10">
    <property type="entry name" value="SH2 domain"/>
    <property type="match status" value="1"/>
</dbReference>